<comment type="caution">
    <text evidence="2">The sequence shown here is derived from an EMBL/GenBank/DDBJ whole genome shotgun (WGS) entry which is preliminary data.</text>
</comment>
<evidence type="ECO:0000256" key="1">
    <source>
        <dbReference type="SAM" id="Phobius"/>
    </source>
</evidence>
<protein>
    <submittedName>
        <fullName evidence="2">Uncharacterized protein</fullName>
    </submittedName>
</protein>
<keyword evidence="3" id="KW-1185">Reference proteome</keyword>
<keyword evidence="1" id="KW-1133">Transmembrane helix</keyword>
<name>A0ABP8CGH1_9ACTN</name>
<feature type="transmembrane region" description="Helical" evidence="1">
    <location>
        <begin position="20"/>
        <end position="41"/>
    </location>
</feature>
<feature type="transmembrane region" description="Helical" evidence="1">
    <location>
        <begin position="48"/>
        <end position="68"/>
    </location>
</feature>
<proteinExistence type="predicted"/>
<feature type="transmembrane region" description="Helical" evidence="1">
    <location>
        <begin position="74"/>
        <end position="97"/>
    </location>
</feature>
<reference evidence="3" key="1">
    <citation type="journal article" date="2019" name="Int. J. Syst. Evol. Microbiol.">
        <title>The Global Catalogue of Microorganisms (GCM) 10K type strain sequencing project: providing services to taxonomists for standard genome sequencing and annotation.</title>
        <authorList>
            <consortium name="The Broad Institute Genomics Platform"/>
            <consortium name="The Broad Institute Genome Sequencing Center for Infectious Disease"/>
            <person name="Wu L."/>
            <person name="Ma J."/>
        </authorList>
    </citation>
    <scope>NUCLEOTIDE SEQUENCE [LARGE SCALE GENOMIC DNA]</scope>
    <source>
        <strain evidence="3">JCM 17440</strain>
    </source>
</reference>
<keyword evidence="1" id="KW-0472">Membrane</keyword>
<evidence type="ECO:0000313" key="3">
    <source>
        <dbReference type="Proteomes" id="UP001501710"/>
    </source>
</evidence>
<accession>A0ABP8CGH1</accession>
<gene>
    <name evidence="2" type="ORF">GCM10022254_57340</name>
</gene>
<organism evidence="2 3">
    <name type="scientific">Actinomadura meridiana</name>
    <dbReference type="NCBI Taxonomy" id="559626"/>
    <lineage>
        <taxon>Bacteria</taxon>
        <taxon>Bacillati</taxon>
        <taxon>Actinomycetota</taxon>
        <taxon>Actinomycetes</taxon>
        <taxon>Streptosporangiales</taxon>
        <taxon>Thermomonosporaceae</taxon>
        <taxon>Actinomadura</taxon>
    </lineage>
</organism>
<dbReference type="EMBL" id="BAABAS010000020">
    <property type="protein sequence ID" value="GAA4239008.1"/>
    <property type="molecule type" value="Genomic_DNA"/>
</dbReference>
<evidence type="ECO:0000313" key="2">
    <source>
        <dbReference type="EMBL" id="GAA4239008.1"/>
    </source>
</evidence>
<keyword evidence="1" id="KW-0812">Transmembrane</keyword>
<sequence length="135" mass="14053">MGGMAITRGLMTSLAARSSVPWTVTAAIAGTFVLLAGHLFALVYPPHVLADIFHVVWGAAFCGLAVLLRSPRNWVRVLLSGLIAIQFVGKGVVVHVGGPRRGARADRGRLGGDDRGVGVVVGPGVRSVLWSGGFE</sequence>
<dbReference type="Proteomes" id="UP001501710">
    <property type="component" value="Unassembled WGS sequence"/>
</dbReference>